<reference evidence="2" key="1">
    <citation type="journal article" date="2022" name="Environ. Microbiol.">
        <title>Geoalkalibacter halelectricus SAP #1 sp. nov. possessing extracellular electron transfer and mineral#reducing capabilities from a haloalkaline environment.</title>
        <authorList>
            <person name="Yadav S."/>
            <person name="Singh R."/>
            <person name="Sundharam S.S."/>
            <person name="Chaudhary S."/>
            <person name="Krishnamurthi S."/>
            <person name="Patil S.A."/>
        </authorList>
    </citation>
    <scope>NUCLEOTIDE SEQUENCE</scope>
    <source>
        <strain evidence="2">SAP-1</strain>
    </source>
</reference>
<dbReference type="EMBL" id="CP092109">
    <property type="protein sequence ID" value="UWZ79420.1"/>
    <property type="molecule type" value="Genomic_DNA"/>
</dbReference>
<dbReference type="Proteomes" id="UP001060414">
    <property type="component" value="Chromosome"/>
</dbReference>
<evidence type="ECO:0000256" key="1">
    <source>
        <dbReference type="SAM" id="SignalP"/>
    </source>
</evidence>
<dbReference type="InterPro" id="IPR014118">
    <property type="entry name" value="T4SS_TraV"/>
</dbReference>
<evidence type="ECO:0000313" key="3">
    <source>
        <dbReference type="Proteomes" id="UP001060414"/>
    </source>
</evidence>
<dbReference type="RefSeq" id="WP_260747772.1">
    <property type="nucleotide sequence ID" value="NZ_CP092109.1"/>
</dbReference>
<dbReference type="Pfam" id="PF09676">
    <property type="entry name" value="TraV"/>
    <property type="match status" value="1"/>
</dbReference>
<protein>
    <submittedName>
        <fullName evidence="2">TraV family lipoprotein</fullName>
    </submittedName>
</protein>
<gene>
    <name evidence="2" type="ORF">L9S41_17315</name>
</gene>
<dbReference type="PROSITE" id="PS51257">
    <property type="entry name" value="PROKAR_LIPOPROTEIN"/>
    <property type="match status" value="1"/>
</dbReference>
<name>A0ABY5ZNI8_9BACT</name>
<evidence type="ECO:0000313" key="2">
    <source>
        <dbReference type="EMBL" id="UWZ79420.1"/>
    </source>
</evidence>
<keyword evidence="2" id="KW-0449">Lipoprotein</keyword>
<keyword evidence="3" id="KW-1185">Reference proteome</keyword>
<proteinExistence type="predicted"/>
<accession>A0ABY5ZNI8</accession>
<feature type="chain" id="PRO_5047037063" evidence="1">
    <location>
        <begin position="23"/>
        <end position="130"/>
    </location>
</feature>
<sequence length="130" mass="14504">MNPITKSLILGLLLASGCSPYASKFNCPDTDPGKCVPVEQAYLESKGGRRPERAAEGEAALEAYRARLFSRMAGLLEEPAAPLVAPPKVMRVLFLPYRGAENELHMPRYTYFFVDEPRFVLGERARELED</sequence>
<feature type="signal peptide" evidence="1">
    <location>
        <begin position="1"/>
        <end position="22"/>
    </location>
</feature>
<keyword evidence="1" id="KW-0732">Signal</keyword>
<organism evidence="2 3">
    <name type="scientific">Geoalkalibacter halelectricus</name>
    <dbReference type="NCBI Taxonomy" id="2847045"/>
    <lineage>
        <taxon>Bacteria</taxon>
        <taxon>Pseudomonadati</taxon>
        <taxon>Thermodesulfobacteriota</taxon>
        <taxon>Desulfuromonadia</taxon>
        <taxon>Desulfuromonadales</taxon>
        <taxon>Geoalkalibacteraceae</taxon>
        <taxon>Geoalkalibacter</taxon>
    </lineage>
</organism>